<dbReference type="CDD" id="cd04643">
    <property type="entry name" value="CBS_pair_bac"/>
    <property type="match status" value="1"/>
</dbReference>
<sequence length="149" mass="17300">MISIEHKDFLETAIEDFVISSEKIAHVQPSNTIEHALLLLTKSGYSAIPVLDVHYHLKGLISMQMITDSILGLETIEFDRLDEKRVEEVMDPNIPHLKMTDQFQYALNLLVDHPFLCVMNKEGYFQGIMTRRVMLKQLQRHIHMQIQQA</sequence>
<evidence type="ECO:0000256" key="2">
    <source>
        <dbReference type="PROSITE-ProRule" id="PRU00703"/>
    </source>
</evidence>
<keyword evidence="1 2" id="KW-0129">CBS domain</keyword>
<protein>
    <recommendedName>
        <fullName evidence="3">CBS domain-containing protein</fullName>
    </recommendedName>
</protein>
<dbReference type="InterPro" id="IPR000644">
    <property type="entry name" value="CBS_dom"/>
</dbReference>
<dbReference type="PANTHER" id="PTHR43080">
    <property type="entry name" value="CBS DOMAIN-CONTAINING PROTEIN CBSX3, MITOCHONDRIAL"/>
    <property type="match status" value="1"/>
</dbReference>
<evidence type="ECO:0000313" key="5">
    <source>
        <dbReference type="Proteomes" id="UP000031972"/>
    </source>
</evidence>
<dbReference type="Proteomes" id="UP000031972">
    <property type="component" value="Unassembled WGS sequence"/>
</dbReference>
<dbReference type="PATRIC" id="fig|220754.4.peg.1723"/>
<dbReference type="AlphaFoldDB" id="A0A0C2VF86"/>
<dbReference type="PANTHER" id="PTHR43080:SF30">
    <property type="entry name" value="CYCLIC DI-AMP RECEPTOR B"/>
    <property type="match status" value="1"/>
</dbReference>
<dbReference type="Pfam" id="PF00571">
    <property type="entry name" value="CBS"/>
    <property type="match status" value="2"/>
</dbReference>
<dbReference type="OrthoDB" id="2375431at2"/>
<reference evidence="4 5" key="1">
    <citation type="submission" date="2015-01" db="EMBL/GenBank/DDBJ databases">
        <title>Jeotgalibacillus campisalis genome sequencing.</title>
        <authorList>
            <person name="Goh K.M."/>
            <person name="Chan K.-G."/>
            <person name="Yaakop A.S."/>
            <person name="Ee R."/>
            <person name="Gan H.M."/>
            <person name="Chan C.S."/>
        </authorList>
    </citation>
    <scope>NUCLEOTIDE SEQUENCE [LARGE SCALE GENOMIC DNA]</scope>
    <source>
        <strain evidence="4 5">SF-57</strain>
    </source>
</reference>
<accession>A0A0C2VF86</accession>
<dbReference type="EMBL" id="JXRR01000014">
    <property type="protein sequence ID" value="KIL47537.1"/>
    <property type="molecule type" value="Genomic_DNA"/>
</dbReference>
<proteinExistence type="predicted"/>
<name>A0A0C2VF86_9BACL</name>
<dbReference type="InterPro" id="IPR046342">
    <property type="entry name" value="CBS_dom_sf"/>
</dbReference>
<organism evidence="4 5">
    <name type="scientific">Jeotgalibacillus campisalis</name>
    <dbReference type="NCBI Taxonomy" id="220754"/>
    <lineage>
        <taxon>Bacteria</taxon>
        <taxon>Bacillati</taxon>
        <taxon>Bacillota</taxon>
        <taxon>Bacilli</taxon>
        <taxon>Bacillales</taxon>
        <taxon>Caryophanaceae</taxon>
        <taxon>Jeotgalibacillus</taxon>
    </lineage>
</organism>
<comment type="caution">
    <text evidence="4">The sequence shown here is derived from an EMBL/GenBank/DDBJ whole genome shotgun (WGS) entry which is preliminary data.</text>
</comment>
<dbReference type="Gene3D" id="3.10.580.10">
    <property type="entry name" value="CBS-domain"/>
    <property type="match status" value="1"/>
</dbReference>
<keyword evidence="5" id="KW-1185">Reference proteome</keyword>
<dbReference type="InterPro" id="IPR048125">
    <property type="entry name" value="CBS_CbpB"/>
</dbReference>
<dbReference type="InterPro" id="IPR051257">
    <property type="entry name" value="Diverse_CBS-Domain"/>
</dbReference>
<feature type="domain" description="CBS" evidence="3">
    <location>
        <begin position="19"/>
        <end position="78"/>
    </location>
</feature>
<gene>
    <name evidence="4" type="ORF">KR50_17040</name>
</gene>
<evidence type="ECO:0000259" key="3">
    <source>
        <dbReference type="PROSITE" id="PS51371"/>
    </source>
</evidence>
<evidence type="ECO:0000256" key="1">
    <source>
        <dbReference type="ARBA" id="ARBA00023122"/>
    </source>
</evidence>
<dbReference type="NCBIfam" id="NF041630">
    <property type="entry name" value="CBS_CbpB"/>
    <property type="match status" value="1"/>
</dbReference>
<evidence type="ECO:0000313" key="4">
    <source>
        <dbReference type="EMBL" id="KIL47537.1"/>
    </source>
</evidence>
<dbReference type="PROSITE" id="PS51371">
    <property type="entry name" value="CBS"/>
    <property type="match status" value="1"/>
</dbReference>
<dbReference type="RefSeq" id="WP_041057142.1">
    <property type="nucleotide sequence ID" value="NZ_JXRR01000014.1"/>
</dbReference>
<dbReference type="SUPFAM" id="SSF54631">
    <property type="entry name" value="CBS-domain pair"/>
    <property type="match status" value="1"/>
</dbReference>